<evidence type="ECO:0000256" key="1">
    <source>
        <dbReference type="SAM" id="Phobius"/>
    </source>
</evidence>
<evidence type="ECO:0000313" key="2">
    <source>
        <dbReference type="EMBL" id="JAQ12172.1"/>
    </source>
</evidence>
<name>A0A146LZM0_LYGHE</name>
<proteinExistence type="predicted"/>
<dbReference type="EMBL" id="GDHC01006457">
    <property type="protein sequence ID" value="JAQ12172.1"/>
    <property type="molecule type" value="Transcribed_RNA"/>
</dbReference>
<keyword evidence="1" id="KW-0472">Membrane</keyword>
<gene>
    <name evidence="2" type="ORF">g.81957</name>
</gene>
<dbReference type="AlphaFoldDB" id="A0A146LZM0"/>
<protein>
    <submittedName>
        <fullName evidence="2">Uncharacterized protein</fullName>
    </submittedName>
</protein>
<feature type="non-terminal residue" evidence="2">
    <location>
        <position position="1"/>
    </location>
</feature>
<reference evidence="2" key="1">
    <citation type="journal article" date="2016" name="Gigascience">
        <title>De novo construction of an expanded transcriptome assembly for the western tarnished plant bug, Lygus hesperus.</title>
        <authorList>
            <person name="Tassone E.E."/>
            <person name="Geib S.M."/>
            <person name="Hall B."/>
            <person name="Fabrick J.A."/>
            <person name="Brent C.S."/>
            <person name="Hull J.J."/>
        </authorList>
    </citation>
    <scope>NUCLEOTIDE SEQUENCE</scope>
</reference>
<keyword evidence="1" id="KW-1133">Transmembrane helix</keyword>
<organism evidence="2">
    <name type="scientific">Lygus hesperus</name>
    <name type="common">Western plant bug</name>
    <dbReference type="NCBI Taxonomy" id="30085"/>
    <lineage>
        <taxon>Eukaryota</taxon>
        <taxon>Metazoa</taxon>
        <taxon>Ecdysozoa</taxon>
        <taxon>Arthropoda</taxon>
        <taxon>Hexapoda</taxon>
        <taxon>Insecta</taxon>
        <taxon>Pterygota</taxon>
        <taxon>Neoptera</taxon>
        <taxon>Paraneoptera</taxon>
        <taxon>Hemiptera</taxon>
        <taxon>Heteroptera</taxon>
        <taxon>Panheteroptera</taxon>
        <taxon>Cimicomorpha</taxon>
        <taxon>Miridae</taxon>
        <taxon>Mirini</taxon>
        <taxon>Lygus</taxon>
    </lineage>
</organism>
<sequence length="104" mass="11564">CISYSRMGRIKIMKSKQGEAEPIYKESKPAILDMRFSSSEASSLFGHPMTAEPVSTCEVMFNCSERCLTVAFLVFTAVLLIFSLMGRIDESNEAKLRSVNGTRS</sequence>
<keyword evidence="1" id="KW-0812">Transmembrane</keyword>
<accession>A0A146LZM0</accession>
<feature type="transmembrane region" description="Helical" evidence="1">
    <location>
        <begin position="68"/>
        <end position="88"/>
    </location>
</feature>